<keyword evidence="3" id="KW-1185">Reference proteome</keyword>
<dbReference type="Proteomes" id="UP000017836">
    <property type="component" value="Unassembled WGS sequence"/>
</dbReference>
<feature type="compositionally biased region" description="Polar residues" evidence="1">
    <location>
        <begin position="25"/>
        <end position="50"/>
    </location>
</feature>
<protein>
    <submittedName>
        <fullName evidence="2">Uncharacterized protein</fullName>
    </submittedName>
</protein>
<evidence type="ECO:0000313" key="2">
    <source>
        <dbReference type="EMBL" id="ERN13241.1"/>
    </source>
</evidence>
<evidence type="ECO:0000313" key="3">
    <source>
        <dbReference type="Proteomes" id="UP000017836"/>
    </source>
</evidence>
<reference evidence="3" key="1">
    <citation type="journal article" date="2013" name="Science">
        <title>The Amborella genome and the evolution of flowering plants.</title>
        <authorList>
            <consortium name="Amborella Genome Project"/>
        </authorList>
    </citation>
    <scope>NUCLEOTIDE SEQUENCE [LARGE SCALE GENOMIC DNA]</scope>
</reference>
<evidence type="ECO:0000256" key="1">
    <source>
        <dbReference type="SAM" id="MobiDB-lite"/>
    </source>
</evidence>
<dbReference type="AlphaFoldDB" id="W1PZ03"/>
<dbReference type="Gramene" id="ERN13241">
    <property type="protein sequence ID" value="ERN13241"/>
    <property type="gene ID" value="AMTR_s00040p00232050"/>
</dbReference>
<gene>
    <name evidence="2" type="ORF">AMTR_s00040p00232050</name>
</gene>
<proteinExistence type="predicted"/>
<dbReference type="HOGENOM" id="CLU_2240223_0_0_1"/>
<feature type="region of interest" description="Disordered" evidence="1">
    <location>
        <begin position="21"/>
        <end position="50"/>
    </location>
</feature>
<accession>W1PZ03</accession>
<name>W1PZ03_AMBTC</name>
<organism evidence="2 3">
    <name type="scientific">Amborella trichopoda</name>
    <dbReference type="NCBI Taxonomy" id="13333"/>
    <lineage>
        <taxon>Eukaryota</taxon>
        <taxon>Viridiplantae</taxon>
        <taxon>Streptophyta</taxon>
        <taxon>Embryophyta</taxon>
        <taxon>Tracheophyta</taxon>
        <taxon>Spermatophyta</taxon>
        <taxon>Magnoliopsida</taxon>
        <taxon>Amborellales</taxon>
        <taxon>Amborellaceae</taxon>
        <taxon>Amborella</taxon>
    </lineage>
</organism>
<dbReference type="EMBL" id="KI392591">
    <property type="protein sequence ID" value="ERN13241.1"/>
    <property type="molecule type" value="Genomic_DNA"/>
</dbReference>
<sequence length="105" mass="11834">MAEQKQQEELERGKMVATPSFVTFPKSSNNTDTTASVKLQAEDSATSPKNMWQRLSRAASPAFMSMVACLGKWWLMVLNVEHPAMLHGHGYTGHYIPHFLKNKIQ</sequence>